<keyword evidence="2 9" id="KW-0694">RNA-binding</keyword>
<dbReference type="GO" id="GO:0010468">
    <property type="term" value="P:regulation of gene expression"/>
    <property type="evidence" value="ECO:0007669"/>
    <property type="project" value="UniProtKB-ARBA"/>
</dbReference>
<evidence type="ECO:0000256" key="5">
    <source>
        <dbReference type="ARBA" id="ARBA00023128"/>
    </source>
</evidence>
<reference evidence="12 13" key="1">
    <citation type="submission" date="2015-04" db="EMBL/GenBank/DDBJ databases">
        <title>Lasius niger genome sequencing.</title>
        <authorList>
            <person name="Konorov E.A."/>
            <person name="Nikitin M.A."/>
            <person name="Kirill M.V."/>
            <person name="Chang P."/>
        </authorList>
    </citation>
    <scope>NUCLEOTIDE SEQUENCE [LARGE SCALE GENOMIC DNA]</scope>
    <source>
        <tissue evidence="12">Whole</tissue>
    </source>
</reference>
<feature type="domain" description="DRBM" evidence="10">
    <location>
        <begin position="227"/>
        <end position="297"/>
    </location>
</feature>
<evidence type="ECO:0000256" key="3">
    <source>
        <dbReference type="ARBA" id="ARBA00022946"/>
    </source>
</evidence>
<evidence type="ECO:0000256" key="9">
    <source>
        <dbReference type="PROSITE-ProRule" id="PRU00266"/>
    </source>
</evidence>
<dbReference type="OrthoDB" id="444135at2759"/>
<evidence type="ECO:0000256" key="4">
    <source>
        <dbReference type="ARBA" id="ARBA00022980"/>
    </source>
</evidence>
<keyword evidence="4 12" id="KW-0689">Ribosomal protein</keyword>
<proteinExistence type="inferred from homology"/>
<keyword evidence="3" id="KW-0809">Transit peptide</keyword>
<evidence type="ECO:0000256" key="7">
    <source>
        <dbReference type="ARBA" id="ARBA00024034"/>
    </source>
</evidence>
<keyword evidence="6" id="KW-0687">Ribonucleoprotein</keyword>
<dbReference type="PANTHER" id="PTHR11207:SF5">
    <property type="entry name" value="LARGE RIBOSOMAL SUBUNIT PROTEIN ML44"/>
    <property type="match status" value="1"/>
</dbReference>
<dbReference type="InterPro" id="IPR014720">
    <property type="entry name" value="dsRBD_dom"/>
</dbReference>
<dbReference type="Pfam" id="PF22935">
    <property type="entry name" value="RM44_endonuclase"/>
    <property type="match status" value="1"/>
</dbReference>
<gene>
    <name evidence="12" type="ORF">RF55_8180</name>
</gene>
<dbReference type="InterPro" id="IPR055189">
    <property type="entry name" value="RM44_endonuclase"/>
</dbReference>
<sequence>MNVLRSCVKTIILSKGVRSVNYEGQRCIKRWVAATQIEITKRKKKIPQQEPKRSTFLDWNRSAEIYAFNKRLSEDFDVEKLEQAFTHRSYVIREEQRQREIGIEEPKLAIQDNTDLIMKGEKLTSEIVQNYLTQALPHTPENIIILLHDYLLSEETLAKASSHIGTKDIILTEEHPVAEKTLADTFLALIAALAESVDANHAANFVKDFLIVILAEKDLTEIWNPAQPVEILNDVLHKQNRSPVEPRLIGQTGQNTLLAAYHVAMYSDKEFLGSGFGQTIQEAKNVAAINVLSRMFGLLDSSKPIRIDKTINIFS</sequence>
<organism evidence="12 13">
    <name type="scientific">Lasius niger</name>
    <name type="common">Black garden ant</name>
    <dbReference type="NCBI Taxonomy" id="67767"/>
    <lineage>
        <taxon>Eukaryota</taxon>
        <taxon>Metazoa</taxon>
        <taxon>Ecdysozoa</taxon>
        <taxon>Arthropoda</taxon>
        <taxon>Hexapoda</taxon>
        <taxon>Insecta</taxon>
        <taxon>Pterygota</taxon>
        <taxon>Neoptera</taxon>
        <taxon>Endopterygota</taxon>
        <taxon>Hymenoptera</taxon>
        <taxon>Apocrita</taxon>
        <taxon>Aculeata</taxon>
        <taxon>Formicoidea</taxon>
        <taxon>Formicidae</taxon>
        <taxon>Formicinae</taxon>
        <taxon>Lasius</taxon>
        <taxon>Lasius</taxon>
    </lineage>
</organism>
<name>A0A0J7NHB2_LASNI</name>
<dbReference type="Gene3D" id="3.30.160.20">
    <property type="match status" value="1"/>
</dbReference>
<feature type="domain" description="RNase III" evidence="11">
    <location>
        <begin position="66"/>
        <end position="198"/>
    </location>
</feature>
<comment type="subcellular location">
    <subcellularLocation>
        <location evidence="1">Mitochondrion</location>
    </subcellularLocation>
</comment>
<evidence type="ECO:0000256" key="1">
    <source>
        <dbReference type="ARBA" id="ARBA00004173"/>
    </source>
</evidence>
<keyword evidence="13" id="KW-1185">Reference proteome</keyword>
<dbReference type="InterPro" id="IPR000999">
    <property type="entry name" value="RNase_III_dom"/>
</dbReference>
<dbReference type="GO" id="GO:0070125">
    <property type="term" value="P:mitochondrial translational elongation"/>
    <property type="evidence" value="ECO:0007669"/>
    <property type="project" value="TreeGrafter"/>
</dbReference>
<dbReference type="STRING" id="67767.A0A0J7NHB2"/>
<dbReference type="CDD" id="cd19874">
    <property type="entry name" value="DSRM_MRPL44"/>
    <property type="match status" value="1"/>
</dbReference>
<dbReference type="AlphaFoldDB" id="A0A0J7NHB2"/>
<dbReference type="GO" id="GO:0005762">
    <property type="term" value="C:mitochondrial large ribosomal subunit"/>
    <property type="evidence" value="ECO:0007669"/>
    <property type="project" value="TreeGrafter"/>
</dbReference>
<comment type="similarity">
    <text evidence="7">Belongs to the ribonuclease III family. Mitochondrion-specific ribosomal protein mL44 subfamily.</text>
</comment>
<accession>A0A0J7NHB2</accession>
<dbReference type="PaxDb" id="67767-A0A0J7NHB2"/>
<evidence type="ECO:0000256" key="6">
    <source>
        <dbReference type="ARBA" id="ARBA00023274"/>
    </source>
</evidence>
<dbReference type="Pfam" id="PF22892">
    <property type="entry name" value="DSRM_MRPL44"/>
    <property type="match status" value="1"/>
</dbReference>
<dbReference type="PROSITE" id="PS50137">
    <property type="entry name" value="DS_RBD"/>
    <property type="match status" value="1"/>
</dbReference>
<dbReference type="InterPro" id="IPR044444">
    <property type="entry name" value="Ribosomal_mL44_DSRM_metazoa"/>
</dbReference>
<dbReference type="SMART" id="SM00535">
    <property type="entry name" value="RIBOc"/>
    <property type="match status" value="1"/>
</dbReference>
<dbReference type="PROSITE" id="PS50142">
    <property type="entry name" value="RNASE_3_2"/>
    <property type="match status" value="1"/>
</dbReference>
<evidence type="ECO:0000256" key="8">
    <source>
        <dbReference type="ARBA" id="ARBA00035187"/>
    </source>
</evidence>
<keyword evidence="5" id="KW-0496">Mitochondrion</keyword>
<evidence type="ECO:0000259" key="10">
    <source>
        <dbReference type="PROSITE" id="PS50137"/>
    </source>
</evidence>
<evidence type="ECO:0000313" key="13">
    <source>
        <dbReference type="Proteomes" id="UP000036403"/>
    </source>
</evidence>
<comment type="caution">
    <text evidence="12">The sequence shown here is derived from an EMBL/GenBank/DDBJ whole genome shotgun (WGS) entry which is preliminary data.</text>
</comment>
<evidence type="ECO:0000313" key="12">
    <source>
        <dbReference type="EMBL" id="KMQ91900.1"/>
    </source>
</evidence>
<evidence type="ECO:0000259" key="11">
    <source>
        <dbReference type="PROSITE" id="PS50142"/>
    </source>
</evidence>
<dbReference type="Gene3D" id="1.10.1520.10">
    <property type="entry name" value="Ribonuclease III domain"/>
    <property type="match status" value="1"/>
</dbReference>
<dbReference type="GO" id="GO:0070877">
    <property type="term" value="C:microprocessor complex"/>
    <property type="evidence" value="ECO:0007669"/>
    <property type="project" value="TreeGrafter"/>
</dbReference>
<dbReference type="PANTHER" id="PTHR11207">
    <property type="entry name" value="RIBONUCLEASE III"/>
    <property type="match status" value="1"/>
</dbReference>
<dbReference type="GO" id="GO:0004525">
    <property type="term" value="F:ribonuclease III activity"/>
    <property type="evidence" value="ECO:0007669"/>
    <property type="project" value="InterPro"/>
</dbReference>
<dbReference type="GO" id="GO:0003725">
    <property type="term" value="F:double-stranded RNA binding"/>
    <property type="evidence" value="ECO:0007669"/>
    <property type="project" value="InterPro"/>
</dbReference>
<protein>
    <recommendedName>
        <fullName evidence="8">Large ribosomal subunit protein mL44</fullName>
    </recommendedName>
</protein>
<dbReference type="SUPFAM" id="SSF69065">
    <property type="entry name" value="RNase III domain-like"/>
    <property type="match status" value="1"/>
</dbReference>
<dbReference type="EMBL" id="LBMM01005014">
    <property type="protein sequence ID" value="KMQ91900.1"/>
    <property type="molecule type" value="Genomic_DNA"/>
</dbReference>
<evidence type="ECO:0000256" key="2">
    <source>
        <dbReference type="ARBA" id="ARBA00022884"/>
    </source>
</evidence>
<dbReference type="Proteomes" id="UP000036403">
    <property type="component" value="Unassembled WGS sequence"/>
</dbReference>
<dbReference type="GO" id="GO:0006396">
    <property type="term" value="P:RNA processing"/>
    <property type="evidence" value="ECO:0007669"/>
    <property type="project" value="InterPro"/>
</dbReference>
<dbReference type="InterPro" id="IPR036389">
    <property type="entry name" value="RNase_III_sf"/>
</dbReference>
<dbReference type="SUPFAM" id="SSF54768">
    <property type="entry name" value="dsRNA-binding domain-like"/>
    <property type="match status" value="1"/>
</dbReference>